<dbReference type="KEGG" id="pmf:P9303_09211"/>
<protein>
    <recommendedName>
        <fullName evidence="1">Nif11 domain-containing protein</fullName>
    </recommendedName>
</protein>
<feature type="domain" description="Nif11" evidence="1">
    <location>
        <begin position="1"/>
        <end position="48"/>
    </location>
</feature>
<dbReference type="RefSeq" id="WP_011825578.1">
    <property type="nucleotide sequence ID" value="NC_008820.1"/>
</dbReference>
<evidence type="ECO:0000259" key="1">
    <source>
        <dbReference type="Pfam" id="PF07862"/>
    </source>
</evidence>
<dbReference type="EMBL" id="CP000554">
    <property type="protein sequence ID" value="ABM77672.1"/>
    <property type="molecule type" value="Genomic_DNA"/>
</dbReference>
<dbReference type="HOGENOM" id="CLU_195389_0_0_3"/>
<proteinExistence type="predicted"/>
<accession>A2C862</accession>
<sequence>MSIKDLDRLLALRKEDPLLDKQLEDAIEVEQFLELAQEHGLDVTEADLFAAQQRDEGSLPAEELQRRMAEESRRLRHFIQG</sequence>
<dbReference type="Pfam" id="PF07862">
    <property type="entry name" value="Nif11"/>
    <property type="match status" value="1"/>
</dbReference>
<evidence type="ECO:0000313" key="2">
    <source>
        <dbReference type="EMBL" id="ABM77672.1"/>
    </source>
</evidence>
<dbReference type="Proteomes" id="UP000002274">
    <property type="component" value="Chromosome"/>
</dbReference>
<organism evidence="2 3">
    <name type="scientific">Prochlorococcus marinus (strain MIT 9303)</name>
    <dbReference type="NCBI Taxonomy" id="59922"/>
    <lineage>
        <taxon>Bacteria</taxon>
        <taxon>Bacillati</taxon>
        <taxon>Cyanobacteriota</taxon>
        <taxon>Cyanophyceae</taxon>
        <taxon>Synechococcales</taxon>
        <taxon>Prochlorococcaceae</taxon>
        <taxon>Prochlorococcus</taxon>
    </lineage>
</organism>
<reference evidence="2 3" key="1">
    <citation type="journal article" date="2007" name="PLoS Genet.">
        <title>Patterns and implications of gene gain and loss in the evolution of Prochlorococcus.</title>
        <authorList>
            <person name="Kettler G.C."/>
            <person name="Martiny A.C."/>
            <person name="Huang K."/>
            <person name="Zucker J."/>
            <person name="Coleman M.L."/>
            <person name="Rodrigue S."/>
            <person name="Chen F."/>
            <person name="Lapidus A."/>
            <person name="Ferriera S."/>
            <person name="Johnson J."/>
            <person name="Steglich C."/>
            <person name="Church G.M."/>
            <person name="Richardson P."/>
            <person name="Chisholm S.W."/>
        </authorList>
    </citation>
    <scope>NUCLEOTIDE SEQUENCE [LARGE SCALE GENOMIC DNA]</scope>
    <source>
        <strain evidence="2 3">MIT 9303</strain>
    </source>
</reference>
<dbReference type="BioCyc" id="PMAR59922:G1G80-834-MONOMER"/>
<dbReference type="InterPro" id="IPR022516">
    <property type="entry name" value="CHP03798_Ocin"/>
</dbReference>
<gene>
    <name evidence="2" type="ordered locus">P9303_09211</name>
</gene>
<evidence type="ECO:0000313" key="3">
    <source>
        <dbReference type="Proteomes" id="UP000002274"/>
    </source>
</evidence>
<dbReference type="AlphaFoldDB" id="A2C862"/>
<name>A2C862_PROM3</name>
<dbReference type="NCBIfam" id="TIGR03798">
    <property type="entry name" value="leader_Nif11"/>
    <property type="match status" value="1"/>
</dbReference>
<dbReference type="InterPro" id="IPR012903">
    <property type="entry name" value="Nif11"/>
</dbReference>